<protein>
    <submittedName>
        <fullName evidence="2">Nucleoporin NUP116/NSP116,putative</fullName>
    </submittedName>
</protein>
<accession>A0ABY1UUZ0</accession>
<feature type="compositionally biased region" description="Basic and acidic residues" evidence="1">
    <location>
        <begin position="251"/>
        <end position="297"/>
    </location>
</feature>
<evidence type="ECO:0000313" key="2">
    <source>
        <dbReference type="EMBL" id="SOV19879.1"/>
    </source>
</evidence>
<dbReference type="Proteomes" id="UP000831156">
    <property type="component" value="Chromosome 14"/>
</dbReference>
<gene>
    <name evidence="2" type="ORF">PGABG01_1472400</name>
</gene>
<evidence type="ECO:0000256" key="1">
    <source>
        <dbReference type="SAM" id="MobiDB-lite"/>
    </source>
</evidence>
<proteinExistence type="predicted"/>
<feature type="compositionally biased region" description="Polar residues" evidence="1">
    <location>
        <begin position="424"/>
        <end position="437"/>
    </location>
</feature>
<evidence type="ECO:0000313" key="3">
    <source>
        <dbReference type="Proteomes" id="UP000831156"/>
    </source>
</evidence>
<name>A0ABY1UUZ0_9APIC</name>
<feature type="region of interest" description="Disordered" evidence="1">
    <location>
        <begin position="597"/>
        <end position="646"/>
    </location>
</feature>
<feature type="region of interest" description="Disordered" evidence="1">
    <location>
        <begin position="251"/>
        <end position="323"/>
    </location>
</feature>
<reference evidence="2" key="1">
    <citation type="submission" date="2016-09" db="EMBL/GenBank/DDBJ databases">
        <authorList>
            <consortium name="Pathogen Informatics"/>
            <person name="Sun Q."/>
            <person name="Inoue M."/>
        </authorList>
    </citation>
    <scope>NUCLEOTIDE SEQUENCE</scope>
</reference>
<feature type="compositionally biased region" description="Basic and acidic residues" evidence="1">
    <location>
        <begin position="614"/>
        <end position="646"/>
    </location>
</feature>
<feature type="region of interest" description="Disordered" evidence="1">
    <location>
        <begin position="424"/>
        <end position="472"/>
    </location>
</feature>
<dbReference type="EMBL" id="LT969437">
    <property type="protein sequence ID" value="SOV19879.1"/>
    <property type="molecule type" value="Genomic_DNA"/>
</dbReference>
<dbReference type="InterPro" id="IPR012340">
    <property type="entry name" value="NA-bd_OB-fold"/>
</dbReference>
<dbReference type="Gene3D" id="2.40.50.140">
    <property type="entry name" value="Nucleic acid-binding proteins"/>
    <property type="match status" value="1"/>
</dbReference>
<feature type="compositionally biased region" description="Basic and acidic residues" evidence="1">
    <location>
        <begin position="515"/>
        <end position="525"/>
    </location>
</feature>
<keyword evidence="3" id="KW-1185">Reference proteome</keyword>
<organism evidence="2 3">
    <name type="scientific">Plasmodium gaboni</name>
    <dbReference type="NCBI Taxonomy" id="647221"/>
    <lineage>
        <taxon>Eukaryota</taxon>
        <taxon>Sar</taxon>
        <taxon>Alveolata</taxon>
        <taxon>Apicomplexa</taxon>
        <taxon>Aconoidasida</taxon>
        <taxon>Haemosporida</taxon>
        <taxon>Plasmodiidae</taxon>
        <taxon>Plasmodium</taxon>
        <taxon>Plasmodium (Laverania)</taxon>
    </lineage>
</organism>
<sequence>MERKVFFVVNENRIYANGCFLNIIAWKIPLEELDEIIKKYHFVFWKVYMELYEQYRREKIEDNTDTAIVCVVMKKHMKPHFIENVEFIQWDVSDLMGHVIPVYINTKGKWNNLHIEEGNMIIIVNPHIYKTNEDSENHAIDLQNSYNIINVATVAHMYKCIGINSLEDKCPYLLHVPNRGYSCSLHTGSFNSRFNSHLEKEMTKNEKNRINANYKATNYLNLRDLKLGDLKLDDLNLDDLKLEDLKLYNITRDDNPRDDNPRDDNPRNDNPRNDNPRDDNPRNDNPRNDNPRNDNPRNDNPIDDNPIDDNPRNDNPRNDNTQECSNFFHRKFSNSERKDNLSKQNNFQNNNCNNIYVDVQSKSVLHNNYNCRSTSRKIVDSISQQDILNSLHSSKEELKQSILQTPNQTNRVQESYKGINNVTNKPNETDRAQNMSSGICRPDKSSDRINGISKRLDMKRNIGESSSTKRRLSQSLFIKNEKNKSSDNINEVRKPLIKRSRIEQSLDSNKGIAQPKERKNEEKKTLYGNKEAQRTLYGNKETQRTLYGNKEAQRTLYGNKEAQRTLYGNKEAQQTLYGNKEAQRTLYGNKEAQRTLYGNKEAQQTSYGQRKLSHPSDKYNKQSQERSSKLHEMEKKRRTEKYDKESFRDSYIKRKTPSSHVRSYENGKRLYDTYVRTNEKYEGTNKFINSNIDRETKTREQIFPNNKEKINKNILDNQNKTVGKKRPFDDMNDIINTCEQKKDLFSESQKVYRKNNNINQNNDKLVKHPSGKKNNINPYKNSTPLECFIERDIKICEKYSYSPGGNEHILNSSKHEQNTQIKKLKKPLHIILNEIEKAEFYGLNELYKISININSIIKNIQYYIEDLNYNRIMHICQRLSMHNFSYIGHISLMLMKKIEEIIDKKCTEIKFYSN</sequence>
<feature type="region of interest" description="Disordered" evidence="1">
    <location>
        <begin position="500"/>
        <end position="552"/>
    </location>
</feature>